<protein>
    <recommendedName>
        <fullName evidence="2">DUF3741 domain-containing protein</fullName>
    </recommendedName>
</protein>
<evidence type="ECO:0000259" key="2">
    <source>
        <dbReference type="Pfam" id="PF14383"/>
    </source>
</evidence>
<dbReference type="Pfam" id="PF14383">
    <property type="entry name" value="VARLMGL"/>
    <property type="match status" value="1"/>
</dbReference>
<dbReference type="PANTHER" id="PTHR35499">
    <property type="entry name" value="OS05G0128300 PROTEIN"/>
    <property type="match status" value="1"/>
</dbReference>
<dbReference type="EMBL" id="JAXIOK010000002">
    <property type="protein sequence ID" value="KAK4777666.1"/>
    <property type="molecule type" value="Genomic_DNA"/>
</dbReference>
<evidence type="ECO:0000256" key="1">
    <source>
        <dbReference type="SAM" id="MobiDB-lite"/>
    </source>
</evidence>
<comment type="caution">
    <text evidence="3">The sequence shown here is derived from an EMBL/GenBank/DDBJ whole genome shotgun (WGS) entry which is preliminary data.</text>
</comment>
<dbReference type="InterPro" id="IPR032795">
    <property type="entry name" value="DUF3741-assoc"/>
</dbReference>
<gene>
    <name evidence="3" type="ORF">SAY87_017853</name>
</gene>
<accession>A0AAN7LAP8</accession>
<evidence type="ECO:0000313" key="4">
    <source>
        <dbReference type="Proteomes" id="UP001345219"/>
    </source>
</evidence>
<organism evidence="3 4">
    <name type="scientific">Trapa incisa</name>
    <dbReference type="NCBI Taxonomy" id="236973"/>
    <lineage>
        <taxon>Eukaryota</taxon>
        <taxon>Viridiplantae</taxon>
        <taxon>Streptophyta</taxon>
        <taxon>Embryophyta</taxon>
        <taxon>Tracheophyta</taxon>
        <taxon>Spermatophyta</taxon>
        <taxon>Magnoliopsida</taxon>
        <taxon>eudicotyledons</taxon>
        <taxon>Gunneridae</taxon>
        <taxon>Pentapetalae</taxon>
        <taxon>rosids</taxon>
        <taxon>malvids</taxon>
        <taxon>Myrtales</taxon>
        <taxon>Lythraceae</taxon>
        <taxon>Trapa</taxon>
    </lineage>
</organism>
<dbReference type="AlphaFoldDB" id="A0AAN7LAP8"/>
<sequence length="357" mass="39289">MKLSTSPSLSSSSTTSVSYQSDACDTKRATIRYLAGVLRRMFCALSFPTHPSDQIMEEGKNSGVSDDGTHSRAQNHVGDEASCPGIVARLMGMESLPKTNSTAAVRCPSVSSVADNWPDDQMPDCLGLEDVEFFVLNFECGIGSKELWSTQRKSEIISEKDHIRKLRPRAGSEIVASEETCSVDVNTAAKSRRRVKGNFGKIPRLKKDIEAEECSSEDASPVSVLDSGEWNVDDEEEAATPSASDDSRLDDLYTRSKRKLSPELNNTVGLISEASGAAAAEAKKHSVTVSRRSSWKRYTHHEMCKIAETEIMESKWASSETQQRQLRVYEDIGVEMGVQVLDELLAELVVDQLLLEE</sequence>
<dbReference type="PANTHER" id="PTHR35499:SF1">
    <property type="entry name" value="DUF3741 DOMAIN-CONTAINING PROTEIN"/>
    <property type="match status" value="1"/>
</dbReference>
<reference evidence="3 4" key="1">
    <citation type="journal article" date="2023" name="Hortic Res">
        <title>Pangenome of water caltrop reveals structural variations and asymmetric subgenome divergence after allopolyploidization.</title>
        <authorList>
            <person name="Zhang X."/>
            <person name="Chen Y."/>
            <person name="Wang L."/>
            <person name="Yuan Y."/>
            <person name="Fang M."/>
            <person name="Shi L."/>
            <person name="Lu R."/>
            <person name="Comes H.P."/>
            <person name="Ma Y."/>
            <person name="Chen Y."/>
            <person name="Huang G."/>
            <person name="Zhou Y."/>
            <person name="Zheng Z."/>
            <person name="Qiu Y."/>
        </authorList>
    </citation>
    <scope>NUCLEOTIDE SEQUENCE [LARGE SCALE GENOMIC DNA]</scope>
    <source>
        <tissue evidence="3">Roots</tissue>
    </source>
</reference>
<dbReference type="Proteomes" id="UP001345219">
    <property type="component" value="Chromosome 14"/>
</dbReference>
<feature type="region of interest" description="Disordered" evidence="1">
    <location>
        <begin position="54"/>
        <end position="78"/>
    </location>
</feature>
<proteinExistence type="predicted"/>
<keyword evidence="4" id="KW-1185">Reference proteome</keyword>
<name>A0AAN7LAP8_9MYRT</name>
<feature type="domain" description="DUF3741" evidence="2">
    <location>
        <begin position="84"/>
        <end position="101"/>
    </location>
</feature>
<evidence type="ECO:0000313" key="3">
    <source>
        <dbReference type="EMBL" id="KAK4777666.1"/>
    </source>
</evidence>